<evidence type="ECO:0000256" key="2">
    <source>
        <dbReference type="SAM" id="MobiDB-lite"/>
    </source>
</evidence>
<dbReference type="Proteomes" id="UP001501207">
    <property type="component" value="Unassembled WGS sequence"/>
</dbReference>
<evidence type="ECO:0000256" key="1">
    <source>
        <dbReference type="ARBA" id="ARBA00001947"/>
    </source>
</evidence>
<dbReference type="PROSITE" id="PS50106">
    <property type="entry name" value="PDZ"/>
    <property type="match status" value="1"/>
</dbReference>
<dbReference type="Gene3D" id="2.30.42.10">
    <property type="match status" value="2"/>
</dbReference>
<reference evidence="5" key="1">
    <citation type="journal article" date="2019" name="Int. J. Syst. Evol. Microbiol.">
        <title>The Global Catalogue of Microorganisms (GCM) 10K type strain sequencing project: providing services to taxonomists for standard genome sequencing and annotation.</title>
        <authorList>
            <consortium name="The Broad Institute Genomics Platform"/>
            <consortium name="The Broad Institute Genome Sequencing Center for Infectious Disease"/>
            <person name="Wu L."/>
            <person name="Ma J."/>
        </authorList>
    </citation>
    <scope>NUCLEOTIDE SEQUENCE [LARGE SCALE GENOMIC DNA]</scope>
    <source>
        <strain evidence="5">JCM 17664</strain>
    </source>
</reference>
<feature type="domain" description="PDZ" evidence="3">
    <location>
        <begin position="234"/>
        <end position="294"/>
    </location>
</feature>
<protein>
    <submittedName>
        <fullName evidence="4">PDZ domain-containing protein</fullName>
    </submittedName>
</protein>
<dbReference type="PANTHER" id="PTHR42837">
    <property type="entry name" value="REGULATOR OF SIGMA-E PROTEASE RSEP"/>
    <property type="match status" value="1"/>
</dbReference>
<dbReference type="EMBL" id="BAABFN010000001">
    <property type="protein sequence ID" value="GAA4301057.1"/>
    <property type="molecule type" value="Genomic_DNA"/>
</dbReference>
<comment type="cofactor">
    <cofactor evidence="1">
        <name>Zn(2+)</name>
        <dbReference type="ChEBI" id="CHEBI:29105"/>
    </cofactor>
</comment>
<dbReference type="SUPFAM" id="SSF50156">
    <property type="entry name" value="PDZ domain-like"/>
    <property type="match status" value="2"/>
</dbReference>
<name>A0ABP8FDI4_9BACT</name>
<comment type="caution">
    <text evidence="4">The sequence shown here is derived from an EMBL/GenBank/DDBJ whole genome shotgun (WGS) entry which is preliminary data.</text>
</comment>
<dbReference type="SMART" id="SM00228">
    <property type="entry name" value="PDZ"/>
    <property type="match status" value="2"/>
</dbReference>
<dbReference type="InterPro" id="IPR004387">
    <property type="entry name" value="Pept_M50_Zn"/>
</dbReference>
<dbReference type="PANTHER" id="PTHR42837:SF2">
    <property type="entry name" value="MEMBRANE METALLOPROTEASE ARASP2, CHLOROPLASTIC-RELATED"/>
    <property type="match status" value="1"/>
</dbReference>
<organism evidence="4 5">
    <name type="scientific">Compostibacter hankyongensis</name>
    <dbReference type="NCBI Taxonomy" id="1007089"/>
    <lineage>
        <taxon>Bacteria</taxon>
        <taxon>Pseudomonadati</taxon>
        <taxon>Bacteroidota</taxon>
        <taxon>Chitinophagia</taxon>
        <taxon>Chitinophagales</taxon>
        <taxon>Chitinophagaceae</taxon>
        <taxon>Compostibacter</taxon>
    </lineage>
</organism>
<accession>A0ABP8FDI4</accession>
<dbReference type="InterPro" id="IPR001478">
    <property type="entry name" value="PDZ"/>
</dbReference>
<dbReference type="InterPro" id="IPR036034">
    <property type="entry name" value="PDZ_sf"/>
</dbReference>
<evidence type="ECO:0000259" key="3">
    <source>
        <dbReference type="PROSITE" id="PS50106"/>
    </source>
</evidence>
<dbReference type="Pfam" id="PF13180">
    <property type="entry name" value="PDZ_2"/>
    <property type="match status" value="2"/>
</dbReference>
<evidence type="ECO:0000313" key="5">
    <source>
        <dbReference type="Proteomes" id="UP001501207"/>
    </source>
</evidence>
<gene>
    <name evidence="4" type="ORF">GCM10023143_02540</name>
</gene>
<evidence type="ECO:0000313" key="4">
    <source>
        <dbReference type="EMBL" id="GAA4301057.1"/>
    </source>
</evidence>
<feature type="region of interest" description="Disordered" evidence="2">
    <location>
        <begin position="72"/>
        <end position="99"/>
    </location>
</feature>
<sequence length="333" mass="36085">MLVLAVTGLTAGQAWAQQDTAKGQDQYQEIIIRRKGNAPPKMTIQIDGDSVLINGKKPGELKNGDVTVIQRKGSSRGGRSFSFREAVPHGGPQGLSIFPRRSPDRFPGQPHYANKALLGVFTSPPDGADKGARVEKVQERSAADTAGLQEGDLITGVDDQAIQSPEDLVKAIGGHKPGDKITLSYTRDGAKHTATATLGENEMVAWSISPALPRNPEFHFYPMPRMNEEGDPFSFNWMNDDTPQLGMRIEDAEKPQGAKISSVLPGSLAEKAGFQRGDVITRFGDKSVSSAEAVMKALHEDRDKDKIDITVDRGGKAQTFSVKLNHPKKSFDL</sequence>
<proteinExistence type="predicted"/>
<keyword evidence="5" id="KW-1185">Reference proteome</keyword>